<comment type="subcellular location">
    <subcellularLocation>
        <location evidence="1">Cell inner membrane</location>
        <topology evidence="1">Multi-pass membrane protein</topology>
    </subcellularLocation>
</comment>
<gene>
    <name evidence="10" type="primary">yeeE_1</name>
    <name evidence="11" type="ORF">EV689_101378</name>
    <name evidence="10" type="ORF">NCTC11188_01210</name>
</gene>
<feature type="transmembrane region" description="Helical" evidence="9">
    <location>
        <begin position="35"/>
        <end position="56"/>
    </location>
</feature>
<dbReference type="EMBL" id="SNXJ01000001">
    <property type="protein sequence ID" value="TDP30347.1"/>
    <property type="molecule type" value="Genomic_DNA"/>
</dbReference>
<feature type="transmembrane region" description="Helical" evidence="9">
    <location>
        <begin position="106"/>
        <end position="126"/>
    </location>
</feature>
<evidence type="ECO:0000256" key="9">
    <source>
        <dbReference type="SAM" id="Phobius"/>
    </source>
</evidence>
<feature type="transmembrane region" description="Helical" evidence="9">
    <location>
        <begin position="188"/>
        <end position="212"/>
    </location>
</feature>
<organism evidence="10 12">
    <name type="scientific">Avibacterium gallinarum</name>
    <name type="common">Pasteurella gallinarum</name>
    <dbReference type="NCBI Taxonomy" id="755"/>
    <lineage>
        <taxon>Bacteria</taxon>
        <taxon>Pseudomonadati</taxon>
        <taxon>Pseudomonadota</taxon>
        <taxon>Gammaproteobacteria</taxon>
        <taxon>Pasteurellales</taxon>
        <taxon>Pasteurellaceae</taxon>
        <taxon>Avibacterium</taxon>
    </lineage>
</organism>
<evidence type="ECO:0000313" key="12">
    <source>
        <dbReference type="Proteomes" id="UP000255113"/>
    </source>
</evidence>
<evidence type="ECO:0000313" key="13">
    <source>
        <dbReference type="Proteomes" id="UP000294683"/>
    </source>
</evidence>
<keyword evidence="3" id="KW-1003">Cell membrane</keyword>
<sequence length="338" mass="36982">MYSGFLIGLLFGFLLQRGQFCFVSGFRTLYTQKNIRFLTALFIAISIQSVGFFTLAQFNLITIPTSQLPIFATLLGGLLFGIGMSLANCCGSGAWFRSAEGAVGSYLALLSFALTMAATQSGILKYQINALLENPTPLDNIYLTFNLSPWICVILLIFITVLLLYYYIKHPRYQFPQEPSAALILPKIFARTWHPFLTAVAIGLLGIVAWWLSAKTGRNFGFGISVPSANVVQYVVTGQQRYWNWGTLFVLGIPLGALLSAKLAGELHWRFPEPKGVLQRILGGVVMGIGATLAGGCTVTNALVSTAYFSWQGWLATLMIMLGCWLTSVVIKPTKCGV</sequence>
<dbReference type="GO" id="GO:0005886">
    <property type="term" value="C:plasma membrane"/>
    <property type="evidence" value="ECO:0007669"/>
    <property type="project" value="UniProtKB-SubCell"/>
</dbReference>
<evidence type="ECO:0000313" key="11">
    <source>
        <dbReference type="EMBL" id="TDP30347.1"/>
    </source>
</evidence>
<protein>
    <submittedName>
        <fullName evidence="10">Putative inner membrane protein</fullName>
    </submittedName>
</protein>
<evidence type="ECO:0000256" key="6">
    <source>
        <dbReference type="ARBA" id="ARBA00022989"/>
    </source>
</evidence>
<feature type="transmembrane region" description="Helical" evidence="9">
    <location>
        <begin position="311"/>
        <end position="331"/>
    </location>
</feature>
<reference evidence="10 12" key="1">
    <citation type="submission" date="2018-06" db="EMBL/GenBank/DDBJ databases">
        <authorList>
            <consortium name="Pathogen Informatics"/>
            <person name="Doyle S."/>
        </authorList>
    </citation>
    <scope>NUCLEOTIDE SEQUENCE [LARGE SCALE GENOMIC DNA]</scope>
    <source>
        <strain evidence="10 12">NCTC11188</strain>
    </source>
</reference>
<keyword evidence="13" id="KW-1185">Reference proteome</keyword>
<dbReference type="PANTHER" id="PTHR30574:SF1">
    <property type="entry name" value="SULPHUR TRANSPORT DOMAIN-CONTAINING PROTEIN"/>
    <property type="match status" value="1"/>
</dbReference>
<evidence type="ECO:0000256" key="5">
    <source>
        <dbReference type="ARBA" id="ARBA00022692"/>
    </source>
</evidence>
<proteinExistence type="inferred from homology"/>
<keyword evidence="5 9" id="KW-0812">Transmembrane</keyword>
<evidence type="ECO:0000313" key="10">
    <source>
        <dbReference type="EMBL" id="SUB26847.1"/>
    </source>
</evidence>
<keyword evidence="4" id="KW-0997">Cell inner membrane</keyword>
<reference evidence="11 13" key="2">
    <citation type="submission" date="2019-03" db="EMBL/GenBank/DDBJ databases">
        <title>Genomic Encyclopedia of Type Strains, Phase IV (KMG-IV): sequencing the most valuable type-strain genomes for metagenomic binning, comparative biology and taxonomic classification.</title>
        <authorList>
            <person name="Goeker M."/>
        </authorList>
    </citation>
    <scope>NUCLEOTIDE SEQUENCE [LARGE SCALE GENOMIC DNA]</scope>
    <source>
        <strain evidence="11 13">DSM 17481</strain>
    </source>
</reference>
<evidence type="ECO:0000256" key="8">
    <source>
        <dbReference type="ARBA" id="ARBA00035655"/>
    </source>
</evidence>
<evidence type="ECO:0000256" key="1">
    <source>
        <dbReference type="ARBA" id="ARBA00004429"/>
    </source>
</evidence>
<keyword evidence="2" id="KW-0813">Transport</keyword>
<name>A0A379AWY4_AVIGA</name>
<keyword evidence="7 9" id="KW-0472">Membrane</keyword>
<evidence type="ECO:0000256" key="4">
    <source>
        <dbReference type="ARBA" id="ARBA00022519"/>
    </source>
</evidence>
<feature type="transmembrane region" description="Helical" evidence="9">
    <location>
        <begin position="68"/>
        <end position="86"/>
    </location>
</feature>
<dbReference type="Proteomes" id="UP000294683">
    <property type="component" value="Unassembled WGS sequence"/>
</dbReference>
<dbReference type="InterPro" id="IPR007272">
    <property type="entry name" value="Sulf_transp_TsuA/YedE"/>
</dbReference>
<dbReference type="EMBL" id="UGSQ01000003">
    <property type="protein sequence ID" value="SUB26847.1"/>
    <property type="molecule type" value="Genomic_DNA"/>
</dbReference>
<dbReference type="RefSeq" id="WP_103853287.1">
    <property type="nucleotide sequence ID" value="NZ_PQVJ01000011.1"/>
</dbReference>
<dbReference type="Pfam" id="PF04143">
    <property type="entry name" value="Sulf_transp"/>
    <property type="match status" value="1"/>
</dbReference>
<evidence type="ECO:0000256" key="3">
    <source>
        <dbReference type="ARBA" id="ARBA00022475"/>
    </source>
</evidence>
<keyword evidence="6 9" id="KW-1133">Transmembrane helix</keyword>
<feature type="transmembrane region" description="Helical" evidence="9">
    <location>
        <begin position="242"/>
        <end position="261"/>
    </location>
</feature>
<comment type="similarity">
    <text evidence="8">Belongs to the TsuA/YedE (TC 9.B.102) family.</text>
</comment>
<evidence type="ECO:0000256" key="7">
    <source>
        <dbReference type="ARBA" id="ARBA00023136"/>
    </source>
</evidence>
<dbReference type="AlphaFoldDB" id="A0A379AWY4"/>
<evidence type="ECO:0000256" key="2">
    <source>
        <dbReference type="ARBA" id="ARBA00022448"/>
    </source>
</evidence>
<feature type="transmembrane region" description="Helical" evidence="9">
    <location>
        <begin position="147"/>
        <end position="168"/>
    </location>
</feature>
<dbReference type="PANTHER" id="PTHR30574">
    <property type="entry name" value="INNER MEMBRANE PROTEIN YEDE"/>
    <property type="match status" value="1"/>
</dbReference>
<feature type="transmembrane region" description="Helical" evidence="9">
    <location>
        <begin position="281"/>
        <end position="305"/>
    </location>
</feature>
<dbReference type="Proteomes" id="UP000255113">
    <property type="component" value="Unassembled WGS sequence"/>
</dbReference>
<accession>A0A379AWY4</accession>